<sequence length="71" mass="7768">MEARTSYLLLFLLLTQAPQAMLSPGLICPGLKCTWGDVSFDVSFDIKHCGSYNLCPQDDVPLECSIVSCVL</sequence>
<evidence type="ECO:0000256" key="1">
    <source>
        <dbReference type="SAM" id="SignalP"/>
    </source>
</evidence>
<dbReference type="EMBL" id="VSRR010002059">
    <property type="protein sequence ID" value="MPC29364.1"/>
    <property type="molecule type" value="Genomic_DNA"/>
</dbReference>
<feature type="signal peptide" evidence="1">
    <location>
        <begin position="1"/>
        <end position="22"/>
    </location>
</feature>
<keyword evidence="1" id="KW-0732">Signal</keyword>
<dbReference type="AlphaFoldDB" id="A0A5B7E9A7"/>
<reference evidence="2 3" key="1">
    <citation type="submission" date="2019-05" db="EMBL/GenBank/DDBJ databases">
        <title>Another draft genome of Portunus trituberculatus and its Hox gene families provides insights of decapod evolution.</title>
        <authorList>
            <person name="Jeong J.-H."/>
            <person name="Song I."/>
            <person name="Kim S."/>
            <person name="Choi T."/>
            <person name="Kim D."/>
            <person name="Ryu S."/>
            <person name="Kim W."/>
        </authorList>
    </citation>
    <scope>NUCLEOTIDE SEQUENCE [LARGE SCALE GENOMIC DNA]</scope>
    <source>
        <tissue evidence="2">Muscle</tissue>
    </source>
</reference>
<evidence type="ECO:0000313" key="2">
    <source>
        <dbReference type="EMBL" id="MPC29364.1"/>
    </source>
</evidence>
<accession>A0A5B7E9A7</accession>
<proteinExistence type="predicted"/>
<dbReference type="Proteomes" id="UP000324222">
    <property type="component" value="Unassembled WGS sequence"/>
</dbReference>
<name>A0A5B7E9A7_PORTR</name>
<protein>
    <submittedName>
        <fullName evidence="2">Uncharacterized protein</fullName>
    </submittedName>
</protein>
<gene>
    <name evidence="2" type="ORF">E2C01_022593</name>
</gene>
<organism evidence="2 3">
    <name type="scientific">Portunus trituberculatus</name>
    <name type="common">Swimming crab</name>
    <name type="synonym">Neptunus trituberculatus</name>
    <dbReference type="NCBI Taxonomy" id="210409"/>
    <lineage>
        <taxon>Eukaryota</taxon>
        <taxon>Metazoa</taxon>
        <taxon>Ecdysozoa</taxon>
        <taxon>Arthropoda</taxon>
        <taxon>Crustacea</taxon>
        <taxon>Multicrustacea</taxon>
        <taxon>Malacostraca</taxon>
        <taxon>Eumalacostraca</taxon>
        <taxon>Eucarida</taxon>
        <taxon>Decapoda</taxon>
        <taxon>Pleocyemata</taxon>
        <taxon>Brachyura</taxon>
        <taxon>Eubrachyura</taxon>
        <taxon>Portunoidea</taxon>
        <taxon>Portunidae</taxon>
        <taxon>Portuninae</taxon>
        <taxon>Portunus</taxon>
    </lineage>
</organism>
<feature type="chain" id="PRO_5022995371" evidence="1">
    <location>
        <begin position="23"/>
        <end position="71"/>
    </location>
</feature>
<keyword evidence="3" id="KW-1185">Reference proteome</keyword>
<comment type="caution">
    <text evidence="2">The sequence shown here is derived from an EMBL/GenBank/DDBJ whole genome shotgun (WGS) entry which is preliminary data.</text>
</comment>
<evidence type="ECO:0000313" key="3">
    <source>
        <dbReference type="Proteomes" id="UP000324222"/>
    </source>
</evidence>